<name>C1MPI0_MICPC</name>
<evidence type="ECO:0000313" key="4">
    <source>
        <dbReference type="Proteomes" id="UP000001876"/>
    </source>
</evidence>
<feature type="region of interest" description="Disordered" evidence="1">
    <location>
        <begin position="83"/>
        <end position="102"/>
    </location>
</feature>
<evidence type="ECO:0000256" key="2">
    <source>
        <dbReference type="SAM" id="Phobius"/>
    </source>
</evidence>
<dbReference type="Proteomes" id="UP000001876">
    <property type="component" value="Unassembled WGS sequence"/>
</dbReference>
<dbReference type="AlphaFoldDB" id="C1MPI0"/>
<keyword evidence="4" id="KW-1185">Reference proteome</keyword>
<reference evidence="3 4" key="1">
    <citation type="journal article" date="2009" name="Science">
        <title>Green evolution and dynamic adaptations revealed by genomes of the marine picoeukaryotes Micromonas.</title>
        <authorList>
            <person name="Worden A.Z."/>
            <person name="Lee J.H."/>
            <person name="Mock T."/>
            <person name="Rouze P."/>
            <person name="Simmons M.P."/>
            <person name="Aerts A.L."/>
            <person name="Allen A.E."/>
            <person name="Cuvelier M.L."/>
            <person name="Derelle E."/>
            <person name="Everett M.V."/>
            <person name="Foulon E."/>
            <person name="Grimwood J."/>
            <person name="Gundlach H."/>
            <person name="Henrissat B."/>
            <person name="Napoli C."/>
            <person name="McDonald S.M."/>
            <person name="Parker M.S."/>
            <person name="Rombauts S."/>
            <person name="Salamov A."/>
            <person name="Von Dassow P."/>
            <person name="Badger J.H."/>
            <person name="Coutinho P.M."/>
            <person name="Demir E."/>
            <person name="Dubchak I."/>
            <person name="Gentemann C."/>
            <person name="Eikrem W."/>
            <person name="Gready J.E."/>
            <person name="John U."/>
            <person name="Lanier W."/>
            <person name="Lindquist E.A."/>
            <person name="Lucas S."/>
            <person name="Mayer K.F."/>
            <person name="Moreau H."/>
            <person name="Not F."/>
            <person name="Otillar R."/>
            <person name="Panaud O."/>
            <person name="Pangilinan J."/>
            <person name="Paulsen I."/>
            <person name="Piegu B."/>
            <person name="Poliakov A."/>
            <person name="Robbens S."/>
            <person name="Schmutz J."/>
            <person name="Toulza E."/>
            <person name="Wyss T."/>
            <person name="Zelensky A."/>
            <person name="Zhou K."/>
            <person name="Armbrust E.V."/>
            <person name="Bhattacharya D."/>
            <person name="Goodenough U.W."/>
            <person name="Van de Peer Y."/>
            <person name="Grigoriev I.V."/>
        </authorList>
    </citation>
    <scope>NUCLEOTIDE SEQUENCE [LARGE SCALE GENOMIC DNA]</scope>
    <source>
        <strain evidence="3 4">CCMP1545</strain>
    </source>
</reference>
<gene>
    <name evidence="3" type="ORF">MICPUCDRAFT_56913</name>
</gene>
<evidence type="ECO:0000256" key="1">
    <source>
        <dbReference type="SAM" id="MobiDB-lite"/>
    </source>
</evidence>
<keyword evidence="2" id="KW-0812">Transmembrane</keyword>
<dbReference type="EMBL" id="GG663738">
    <property type="protein sequence ID" value="EEH57912.1"/>
    <property type="molecule type" value="Genomic_DNA"/>
</dbReference>
<feature type="region of interest" description="Disordered" evidence="1">
    <location>
        <begin position="1"/>
        <end position="46"/>
    </location>
</feature>
<feature type="transmembrane region" description="Helical" evidence="2">
    <location>
        <begin position="56"/>
        <end position="76"/>
    </location>
</feature>
<dbReference type="RefSeq" id="XP_003057961.1">
    <property type="nucleotide sequence ID" value="XM_003057915.1"/>
</dbReference>
<evidence type="ECO:0000313" key="3">
    <source>
        <dbReference type="EMBL" id="EEH57912.1"/>
    </source>
</evidence>
<accession>C1MPI0</accession>
<protein>
    <submittedName>
        <fullName evidence="3">Predicted protein</fullName>
    </submittedName>
</protein>
<feature type="transmembrane region" description="Helical" evidence="2">
    <location>
        <begin position="116"/>
        <end position="139"/>
    </location>
</feature>
<keyword evidence="2" id="KW-0472">Membrane</keyword>
<dbReference type="OrthoDB" id="498741at2759"/>
<dbReference type="eggNOG" id="ENOG502SXFB">
    <property type="taxonomic scope" value="Eukaryota"/>
</dbReference>
<dbReference type="GeneID" id="9683093"/>
<proteinExistence type="predicted"/>
<keyword evidence="2" id="KW-1133">Transmembrane helix</keyword>
<dbReference type="KEGG" id="mpp:MICPUCDRAFT_56913"/>
<sequence length="177" mass="18427">MNVHAIASRARAPVRVSRAGSRLGSSSRAASSAAPRDRATSAATSAVISSKRAPRLLRGGVATLGALPSSAVVAIATPSSLAPLDDRSPSPRAPTTATGGRRRGDVVVSRGLPIPIIGGLFTPPVLAVMYVFVCIRFWLGYNKTSFTEKNKAMMVGLWPVLAVASASFRENLKKAAF</sequence>
<organism evidence="4">
    <name type="scientific">Micromonas pusilla (strain CCMP1545)</name>
    <name type="common">Picoplanktonic green alga</name>
    <dbReference type="NCBI Taxonomy" id="564608"/>
    <lineage>
        <taxon>Eukaryota</taxon>
        <taxon>Viridiplantae</taxon>
        <taxon>Chlorophyta</taxon>
        <taxon>Mamiellophyceae</taxon>
        <taxon>Mamiellales</taxon>
        <taxon>Mamiellaceae</taxon>
        <taxon>Micromonas</taxon>
    </lineage>
</organism>